<dbReference type="GO" id="GO:0004672">
    <property type="term" value="F:protein kinase activity"/>
    <property type="evidence" value="ECO:0007669"/>
    <property type="project" value="InterPro"/>
</dbReference>
<evidence type="ECO:0000313" key="2">
    <source>
        <dbReference type="EMBL" id="KAF9487899.1"/>
    </source>
</evidence>
<dbReference type="Gene3D" id="1.10.510.10">
    <property type="entry name" value="Transferase(Phosphotransferase) domain 1"/>
    <property type="match status" value="1"/>
</dbReference>
<dbReference type="EMBL" id="MU154742">
    <property type="protein sequence ID" value="KAF9487899.1"/>
    <property type="molecule type" value="Genomic_DNA"/>
</dbReference>
<accession>A0A9P6D8R4</accession>
<evidence type="ECO:0000259" key="1">
    <source>
        <dbReference type="PROSITE" id="PS50011"/>
    </source>
</evidence>
<keyword evidence="3" id="KW-1185">Reference proteome</keyword>
<dbReference type="GO" id="GO:0005524">
    <property type="term" value="F:ATP binding"/>
    <property type="evidence" value="ECO:0007669"/>
    <property type="project" value="InterPro"/>
</dbReference>
<dbReference type="OrthoDB" id="346907at2759"/>
<dbReference type="PROSITE" id="PS50011">
    <property type="entry name" value="PROTEIN_KINASE_DOM"/>
    <property type="match status" value="1"/>
</dbReference>
<protein>
    <recommendedName>
        <fullName evidence="1">Protein kinase domain-containing protein</fullName>
    </recommendedName>
</protein>
<dbReference type="InterPro" id="IPR011009">
    <property type="entry name" value="Kinase-like_dom_sf"/>
</dbReference>
<dbReference type="InterPro" id="IPR000719">
    <property type="entry name" value="Prot_kinase_dom"/>
</dbReference>
<feature type="domain" description="Protein kinase" evidence="1">
    <location>
        <begin position="1"/>
        <end position="68"/>
    </location>
</feature>
<organism evidence="2 3">
    <name type="scientific">Pleurotus eryngii</name>
    <name type="common">Boletus of the steppes</name>
    <dbReference type="NCBI Taxonomy" id="5323"/>
    <lineage>
        <taxon>Eukaryota</taxon>
        <taxon>Fungi</taxon>
        <taxon>Dikarya</taxon>
        <taxon>Basidiomycota</taxon>
        <taxon>Agaricomycotina</taxon>
        <taxon>Agaricomycetes</taxon>
        <taxon>Agaricomycetidae</taxon>
        <taxon>Agaricales</taxon>
        <taxon>Pleurotineae</taxon>
        <taxon>Pleurotaceae</taxon>
        <taxon>Pleurotus</taxon>
    </lineage>
</organism>
<name>A0A9P6D8R4_PLEER</name>
<dbReference type="AlphaFoldDB" id="A0A9P6D8R4"/>
<gene>
    <name evidence="2" type="ORF">BDN71DRAFT_1404066</name>
</gene>
<sequence>NVLINGDGDACLSDFGLSTVISDIQGVSTFTSSIGGNVRFAAPELYKVGDDDVRHCPPRTVTFTPLAA</sequence>
<dbReference type="SUPFAM" id="SSF56112">
    <property type="entry name" value="Protein kinase-like (PK-like)"/>
    <property type="match status" value="1"/>
</dbReference>
<dbReference type="Proteomes" id="UP000807025">
    <property type="component" value="Unassembled WGS sequence"/>
</dbReference>
<feature type="non-terminal residue" evidence="2">
    <location>
        <position position="1"/>
    </location>
</feature>
<proteinExistence type="predicted"/>
<reference evidence="2" key="1">
    <citation type="submission" date="2020-11" db="EMBL/GenBank/DDBJ databases">
        <authorList>
            <consortium name="DOE Joint Genome Institute"/>
            <person name="Ahrendt S."/>
            <person name="Riley R."/>
            <person name="Andreopoulos W."/>
            <person name="Labutti K."/>
            <person name="Pangilinan J."/>
            <person name="Ruiz-Duenas F.J."/>
            <person name="Barrasa J.M."/>
            <person name="Sanchez-Garcia M."/>
            <person name="Camarero S."/>
            <person name="Miyauchi S."/>
            <person name="Serrano A."/>
            <person name="Linde D."/>
            <person name="Babiker R."/>
            <person name="Drula E."/>
            <person name="Ayuso-Fernandez I."/>
            <person name="Pacheco R."/>
            <person name="Padilla G."/>
            <person name="Ferreira P."/>
            <person name="Barriuso J."/>
            <person name="Kellner H."/>
            <person name="Castanera R."/>
            <person name="Alfaro M."/>
            <person name="Ramirez L."/>
            <person name="Pisabarro A.G."/>
            <person name="Kuo A."/>
            <person name="Tritt A."/>
            <person name="Lipzen A."/>
            <person name="He G."/>
            <person name="Yan M."/>
            <person name="Ng V."/>
            <person name="Cullen D."/>
            <person name="Martin F."/>
            <person name="Rosso M.-N."/>
            <person name="Henrissat B."/>
            <person name="Hibbett D."/>
            <person name="Martinez A.T."/>
            <person name="Grigoriev I.V."/>
        </authorList>
    </citation>
    <scope>NUCLEOTIDE SEQUENCE</scope>
    <source>
        <strain evidence="2">ATCC 90797</strain>
    </source>
</reference>
<comment type="caution">
    <text evidence="2">The sequence shown here is derived from an EMBL/GenBank/DDBJ whole genome shotgun (WGS) entry which is preliminary data.</text>
</comment>
<evidence type="ECO:0000313" key="3">
    <source>
        <dbReference type="Proteomes" id="UP000807025"/>
    </source>
</evidence>